<evidence type="ECO:0000256" key="3">
    <source>
        <dbReference type="ARBA" id="ARBA00024667"/>
    </source>
</evidence>
<proteinExistence type="inferred from homology"/>
<comment type="function">
    <text evidence="3 4">Binds specifically to cytosolic chaperonin (c-CPN) and transfers target proteins to it. Binds to nascent polypeptide chain and promotes folding in an environment in which there are many competing pathways for nonnative proteins.</text>
</comment>
<dbReference type="PANTHER" id="PTHR21100:SF9">
    <property type="entry name" value="PREFOLDIN SUBUNIT 4"/>
    <property type="match status" value="1"/>
</dbReference>
<dbReference type="EMBL" id="CAJVPQ010000766">
    <property type="protein sequence ID" value="CAG8508711.1"/>
    <property type="molecule type" value="Genomic_DNA"/>
</dbReference>
<keyword evidence="5" id="KW-0175">Coiled coil</keyword>
<feature type="coiled-coil region" evidence="5">
    <location>
        <begin position="78"/>
        <end position="116"/>
    </location>
</feature>
<reference evidence="6" key="1">
    <citation type="submission" date="2021-06" db="EMBL/GenBank/DDBJ databases">
        <authorList>
            <person name="Kallberg Y."/>
            <person name="Tangrot J."/>
            <person name="Rosling A."/>
        </authorList>
    </citation>
    <scope>NUCLEOTIDE SEQUENCE</scope>
    <source>
        <strain evidence="6">UK204</strain>
    </source>
</reference>
<name>A0A9N8ZVE4_9GLOM</name>
<dbReference type="InterPro" id="IPR002777">
    <property type="entry name" value="PFD_beta-like"/>
</dbReference>
<evidence type="ECO:0000256" key="1">
    <source>
        <dbReference type="ARBA" id="ARBA00008045"/>
    </source>
</evidence>
<evidence type="ECO:0000256" key="4">
    <source>
        <dbReference type="PIRNR" id="PIRNR016477"/>
    </source>
</evidence>
<evidence type="ECO:0000256" key="5">
    <source>
        <dbReference type="SAM" id="Coils"/>
    </source>
</evidence>
<dbReference type="GO" id="GO:0006457">
    <property type="term" value="P:protein folding"/>
    <property type="evidence" value="ECO:0007669"/>
    <property type="project" value="UniProtKB-UniRule"/>
</dbReference>
<dbReference type="CDD" id="cd23165">
    <property type="entry name" value="Prefoldin_4"/>
    <property type="match status" value="1"/>
</dbReference>
<dbReference type="OrthoDB" id="10250441at2759"/>
<evidence type="ECO:0000313" key="7">
    <source>
        <dbReference type="Proteomes" id="UP000789570"/>
    </source>
</evidence>
<dbReference type="GO" id="GO:0016272">
    <property type="term" value="C:prefoldin complex"/>
    <property type="evidence" value="ECO:0007669"/>
    <property type="project" value="UniProtKB-UniRule"/>
</dbReference>
<gene>
    <name evidence="6" type="ORF">FCALED_LOCUS4083</name>
</gene>
<organism evidence="6 7">
    <name type="scientific">Funneliformis caledonium</name>
    <dbReference type="NCBI Taxonomy" id="1117310"/>
    <lineage>
        <taxon>Eukaryota</taxon>
        <taxon>Fungi</taxon>
        <taxon>Fungi incertae sedis</taxon>
        <taxon>Mucoromycota</taxon>
        <taxon>Glomeromycotina</taxon>
        <taxon>Glomeromycetes</taxon>
        <taxon>Glomerales</taxon>
        <taxon>Glomeraceae</taxon>
        <taxon>Funneliformis</taxon>
    </lineage>
</organism>
<dbReference type="Pfam" id="PF01920">
    <property type="entry name" value="Prefoldin_2"/>
    <property type="match status" value="1"/>
</dbReference>
<keyword evidence="2 4" id="KW-0143">Chaperone</keyword>
<feature type="coiled-coil region" evidence="5">
    <location>
        <begin position="25"/>
        <end position="52"/>
    </location>
</feature>
<dbReference type="GO" id="GO:0005737">
    <property type="term" value="C:cytoplasm"/>
    <property type="evidence" value="ECO:0007669"/>
    <property type="project" value="TreeGrafter"/>
</dbReference>
<accession>A0A9N8ZVE4</accession>
<dbReference type="InterPro" id="IPR016661">
    <property type="entry name" value="PFDN4"/>
</dbReference>
<evidence type="ECO:0000256" key="2">
    <source>
        <dbReference type="ARBA" id="ARBA00023186"/>
    </source>
</evidence>
<dbReference type="FunFam" id="1.10.287.370:FF:000005">
    <property type="entry name" value="Prefoldin subunit 4"/>
    <property type="match status" value="1"/>
</dbReference>
<sequence length="130" mass="15297">MRMLNQEEEVDAEVTWEDQQKINSFSKLNAKYSDLEETYNAKKQEKEFLDDLTSELELVEVGEPVKYKIGESFINLPVEQAIERIEKDQEILTQELEQLQHNMDDMNGQMRQLKAHLYGKFGKAINLEKD</sequence>
<dbReference type="GO" id="GO:0051082">
    <property type="term" value="F:unfolded protein binding"/>
    <property type="evidence" value="ECO:0007669"/>
    <property type="project" value="InterPro"/>
</dbReference>
<protein>
    <recommendedName>
        <fullName evidence="4">Prefoldin subunit 4</fullName>
    </recommendedName>
</protein>
<dbReference type="PANTHER" id="PTHR21100">
    <property type="entry name" value="PREFOLDIN SUBUNIT 4"/>
    <property type="match status" value="1"/>
</dbReference>
<comment type="subunit">
    <text evidence="4">Heterohexamer of two PFD-alpha type and four PFD-beta type subunits.</text>
</comment>
<dbReference type="Proteomes" id="UP000789570">
    <property type="component" value="Unassembled WGS sequence"/>
</dbReference>
<dbReference type="Gene3D" id="1.10.287.370">
    <property type="match status" value="1"/>
</dbReference>
<comment type="similarity">
    <text evidence="1 4">Belongs to the prefoldin subunit beta family.</text>
</comment>
<dbReference type="InterPro" id="IPR009053">
    <property type="entry name" value="Prefoldin"/>
</dbReference>
<comment type="caution">
    <text evidence="6">The sequence shown here is derived from an EMBL/GenBank/DDBJ whole genome shotgun (WGS) entry which is preliminary data.</text>
</comment>
<dbReference type="SUPFAM" id="SSF46579">
    <property type="entry name" value="Prefoldin"/>
    <property type="match status" value="1"/>
</dbReference>
<dbReference type="PIRSF" id="PIRSF016477">
    <property type="entry name" value="Prefoldin_subunit_4"/>
    <property type="match status" value="1"/>
</dbReference>
<evidence type="ECO:0000313" key="6">
    <source>
        <dbReference type="EMBL" id="CAG8508711.1"/>
    </source>
</evidence>
<keyword evidence="7" id="KW-1185">Reference proteome</keyword>
<dbReference type="AlphaFoldDB" id="A0A9N8ZVE4"/>